<feature type="domain" description="G-protein coupled receptors family 1 profile" evidence="14">
    <location>
        <begin position="27"/>
        <end position="276"/>
    </location>
</feature>
<evidence type="ECO:0000256" key="12">
    <source>
        <dbReference type="RuleBase" id="RU000688"/>
    </source>
</evidence>
<protein>
    <recommendedName>
        <fullName evidence="13">Olfactory receptor</fullName>
    </recommendedName>
</protein>
<keyword evidence="5 13" id="KW-0552">Olfaction</keyword>
<evidence type="ECO:0000256" key="1">
    <source>
        <dbReference type="ARBA" id="ARBA00004651"/>
    </source>
</evidence>
<evidence type="ECO:0000256" key="5">
    <source>
        <dbReference type="ARBA" id="ARBA00022725"/>
    </source>
</evidence>
<evidence type="ECO:0000256" key="9">
    <source>
        <dbReference type="ARBA" id="ARBA00023170"/>
    </source>
</evidence>
<evidence type="ECO:0000256" key="8">
    <source>
        <dbReference type="ARBA" id="ARBA00023136"/>
    </source>
</evidence>
<comment type="similarity">
    <text evidence="12">Belongs to the G-protein coupled receptor 1 family.</text>
</comment>
<dbReference type="GO" id="GO:0005886">
    <property type="term" value="C:plasma membrane"/>
    <property type="evidence" value="ECO:0007669"/>
    <property type="project" value="UniProtKB-SubCell"/>
</dbReference>
<dbReference type="InterPro" id="IPR047132">
    <property type="entry name" value="Olfact_rcpt_6C-like"/>
</dbReference>
<feature type="transmembrane region" description="Helical" evidence="13">
    <location>
        <begin position="12"/>
        <end position="34"/>
    </location>
</feature>
<feature type="transmembrane region" description="Helical" evidence="13">
    <location>
        <begin position="186"/>
        <end position="212"/>
    </location>
</feature>
<feature type="transmembrane region" description="Helical" evidence="13">
    <location>
        <begin position="88"/>
        <end position="106"/>
    </location>
</feature>
<dbReference type="InterPro" id="IPR000725">
    <property type="entry name" value="Olfact_rcpt"/>
</dbReference>
<reference evidence="15" key="1">
    <citation type="thesis" date="2020" institute="ProQuest LLC" country="789 East Eisenhower Parkway, Ann Arbor, MI, USA">
        <title>Comparative Genomics and Chromosome Evolution.</title>
        <authorList>
            <person name="Mudd A.B."/>
        </authorList>
    </citation>
    <scope>NUCLEOTIDE SEQUENCE</scope>
    <source>
        <strain evidence="15">237g6f4</strain>
        <tissue evidence="15">Blood</tissue>
    </source>
</reference>
<feature type="transmembrane region" description="Helical" evidence="13">
    <location>
        <begin position="46"/>
        <end position="68"/>
    </location>
</feature>
<dbReference type="PANTHER" id="PTHR26454">
    <property type="entry name" value="OLFACTORY RECEPTOR"/>
    <property type="match status" value="1"/>
</dbReference>
<dbReference type="InterPro" id="IPR000276">
    <property type="entry name" value="GPCR_Rhodpsn"/>
</dbReference>
<keyword evidence="7 12" id="KW-0297">G-protein coupled receptor</keyword>
<evidence type="ECO:0000256" key="7">
    <source>
        <dbReference type="ARBA" id="ARBA00023040"/>
    </source>
</evidence>
<dbReference type="PROSITE" id="PS50262">
    <property type="entry name" value="G_PROTEIN_RECEP_F1_2"/>
    <property type="match status" value="1"/>
</dbReference>
<dbReference type="GO" id="GO:0004984">
    <property type="term" value="F:olfactory receptor activity"/>
    <property type="evidence" value="ECO:0007669"/>
    <property type="project" value="InterPro"/>
</dbReference>
<feature type="non-terminal residue" evidence="15">
    <location>
        <position position="294"/>
    </location>
</feature>
<organism evidence="15 16">
    <name type="scientific">Engystomops pustulosus</name>
    <name type="common">Tungara frog</name>
    <name type="synonym">Physalaemus pustulosus</name>
    <dbReference type="NCBI Taxonomy" id="76066"/>
    <lineage>
        <taxon>Eukaryota</taxon>
        <taxon>Metazoa</taxon>
        <taxon>Chordata</taxon>
        <taxon>Craniata</taxon>
        <taxon>Vertebrata</taxon>
        <taxon>Euteleostomi</taxon>
        <taxon>Amphibia</taxon>
        <taxon>Batrachia</taxon>
        <taxon>Anura</taxon>
        <taxon>Neobatrachia</taxon>
        <taxon>Hyloidea</taxon>
        <taxon>Leptodactylidae</taxon>
        <taxon>Leiuperinae</taxon>
        <taxon>Engystomops</taxon>
    </lineage>
</organism>
<evidence type="ECO:0000256" key="6">
    <source>
        <dbReference type="ARBA" id="ARBA00022989"/>
    </source>
</evidence>
<proteinExistence type="inferred from homology"/>
<dbReference type="PRINTS" id="PR00237">
    <property type="entry name" value="GPCRRHODOPSN"/>
</dbReference>
<keyword evidence="4 12" id="KW-0812">Transmembrane</keyword>
<sequence length="294" mass="32823">MEFHYSPGLQVTLFSILLNAYAITVMGNVVIIIIVSANKQLHTPMYFFLINLSVLDILFTSAITPKFLSLLANGNGGISYVGCMMQCYSYFFLGATEILILTVMSFDRFMAICNPLRYMAVLSPRLCLYLAFGSWVCAFVDTIAPTVLVVRLNFCGSNSINHFFCDVDELLKLACTDTQYLNLLNFMVSALIVFGSLILIIFSYLNIIIAILKTPSSSGRYKSFTTCSSHLVVVGIFYIGTVFMSLRSIKSSHVDFNKLAVILSTIITPLCNPFIYSLRNDQVKCSVRSMWKSV</sequence>
<feature type="transmembrane region" description="Helical" evidence="13">
    <location>
        <begin position="258"/>
        <end position="278"/>
    </location>
</feature>
<dbReference type="AlphaFoldDB" id="A0AAV7DFW7"/>
<keyword evidence="16" id="KW-1185">Reference proteome</keyword>
<evidence type="ECO:0000256" key="11">
    <source>
        <dbReference type="ARBA" id="ARBA00023224"/>
    </source>
</evidence>
<dbReference type="Gene3D" id="1.20.1070.10">
    <property type="entry name" value="Rhodopsin 7-helix transmembrane proteins"/>
    <property type="match status" value="1"/>
</dbReference>
<evidence type="ECO:0000256" key="13">
    <source>
        <dbReference type="RuleBase" id="RU363047"/>
    </source>
</evidence>
<evidence type="ECO:0000313" key="16">
    <source>
        <dbReference type="Proteomes" id="UP000824782"/>
    </source>
</evidence>
<feature type="transmembrane region" description="Helical" evidence="13">
    <location>
        <begin position="224"/>
        <end position="246"/>
    </location>
</feature>
<dbReference type="EMBL" id="WNYA01000001">
    <property type="protein sequence ID" value="KAG8596397.1"/>
    <property type="molecule type" value="Genomic_DNA"/>
</dbReference>
<keyword evidence="6 13" id="KW-1133">Transmembrane helix</keyword>
<dbReference type="Proteomes" id="UP000824782">
    <property type="component" value="Unassembled WGS sequence"/>
</dbReference>
<comment type="caution">
    <text evidence="15">The sequence shown here is derived from an EMBL/GenBank/DDBJ whole genome shotgun (WGS) entry which is preliminary data.</text>
</comment>
<dbReference type="PANTHER" id="PTHR26454:SF18">
    <property type="entry name" value="OLFACTORY RECEPTOR 6C76"/>
    <property type="match status" value="1"/>
</dbReference>
<dbReference type="PRINTS" id="PR00245">
    <property type="entry name" value="OLFACTORYR"/>
</dbReference>
<comment type="subcellular location">
    <subcellularLocation>
        <location evidence="1 13">Cell membrane</location>
        <topology evidence="1 13">Multi-pass membrane protein</topology>
    </subcellularLocation>
</comment>
<accession>A0AAV7DFW7</accession>
<name>A0AAV7DFW7_ENGPU</name>
<dbReference type="FunFam" id="1.20.1070.10:FF:000010">
    <property type="entry name" value="Olfactory receptor"/>
    <property type="match status" value="1"/>
</dbReference>
<evidence type="ECO:0000313" key="15">
    <source>
        <dbReference type="EMBL" id="KAG8596397.1"/>
    </source>
</evidence>
<dbReference type="Pfam" id="PF13853">
    <property type="entry name" value="7tm_4"/>
    <property type="match status" value="1"/>
</dbReference>
<keyword evidence="8 13" id="KW-0472">Membrane</keyword>
<keyword evidence="3 13" id="KW-0716">Sensory transduction</keyword>
<dbReference type="GO" id="GO:0004930">
    <property type="term" value="F:G protein-coupled receptor activity"/>
    <property type="evidence" value="ECO:0007669"/>
    <property type="project" value="UniProtKB-KW"/>
</dbReference>
<dbReference type="InterPro" id="IPR017452">
    <property type="entry name" value="GPCR_Rhodpsn_7TM"/>
</dbReference>
<dbReference type="SUPFAM" id="SSF81321">
    <property type="entry name" value="Family A G protein-coupled receptor-like"/>
    <property type="match status" value="1"/>
</dbReference>
<keyword evidence="11 12" id="KW-0807">Transducer</keyword>
<keyword evidence="9 12" id="KW-0675">Receptor</keyword>
<evidence type="ECO:0000256" key="3">
    <source>
        <dbReference type="ARBA" id="ARBA00022606"/>
    </source>
</evidence>
<evidence type="ECO:0000256" key="10">
    <source>
        <dbReference type="ARBA" id="ARBA00023180"/>
    </source>
</evidence>
<gene>
    <name evidence="15" type="ORF">GDO81_001890</name>
</gene>
<evidence type="ECO:0000256" key="4">
    <source>
        <dbReference type="ARBA" id="ARBA00022692"/>
    </source>
</evidence>
<keyword evidence="2 13" id="KW-1003">Cell membrane</keyword>
<dbReference type="PROSITE" id="PS00237">
    <property type="entry name" value="G_PROTEIN_RECEP_F1_1"/>
    <property type="match status" value="1"/>
</dbReference>
<evidence type="ECO:0000259" key="14">
    <source>
        <dbReference type="PROSITE" id="PS50262"/>
    </source>
</evidence>
<keyword evidence="10" id="KW-0325">Glycoprotein</keyword>
<feature type="transmembrane region" description="Helical" evidence="13">
    <location>
        <begin position="126"/>
        <end position="150"/>
    </location>
</feature>
<evidence type="ECO:0000256" key="2">
    <source>
        <dbReference type="ARBA" id="ARBA00022475"/>
    </source>
</evidence>